<dbReference type="Pfam" id="PF13472">
    <property type="entry name" value="Lipase_GDSL_2"/>
    <property type="match status" value="1"/>
</dbReference>
<keyword evidence="3" id="KW-1185">Reference proteome</keyword>
<keyword evidence="2" id="KW-0548">Nucleotidyltransferase</keyword>
<evidence type="ECO:0000313" key="2">
    <source>
        <dbReference type="EMBL" id="QQF81702.1"/>
    </source>
</evidence>
<feature type="domain" description="SGNH hydrolase-type esterase" evidence="1">
    <location>
        <begin position="46"/>
        <end position="187"/>
    </location>
</feature>
<dbReference type="GO" id="GO:0016788">
    <property type="term" value="F:hydrolase activity, acting on ester bonds"/>
    <property type="evidence" value="ECO:0007669"/>
    <property type="project" value="UniProtKB-ARBA"/>
</dbReference>
<dbReference type="EMBL" id="CP066558">
    <property type="protein sequence ID" value="QQF81702.1"/>
    <property type="molecule type" value="Genomic_DNA"/>
</dbReference>
<dbReference type="CDD" id="cd01841">
    <property type="entry name" value="NnaC_like"/>
    <property type="match status" value="1"/>
</dbReference>
<protein>
    <submittedName>
        <fullName evidence="2">Acylneuraminate cytidylyltransferase</fullName>
    </submittedName>
</protein>
<dbReference type="InterPro" id="IPR051532">
    <property type="entry name" value="Ester_Hydrolysis_Enzymes"/>
</dbReference>
<dbReference type="OrthoDB" id="5675325at2"/>
<dbReference type="PANTHER" id="PTHR30383">
    <property type="entry name" value="THIOESTERASE 1/PROTEASE 1/LYSOPHOSPHOLIPASE L1"/>
    <property type="match status" value="1"/>
</dbReference>
<keyword evidence="2" id="KW-0808">Transferase</keyword>
<gene>
    <name evidence="2" type="ORF">JFL49_06325</name>
</gene>
<dbReference type="GO" id="GO:0016779">
    <property type="term" value="F:nucleotidyltransferase activity"/>
    <property type="evidence" value="ECO:0007669"/>
    <property type="project" value="UniProtKB-KW"/>
</dbReference>
<sequence length="196" mass="22524">MLTDQDIFNRYQVKKAEFEKQADITLVGHSLFDMWSDISPEIQLRGKRVANLGISGVSARQYLDVIIKPQLINYLGKKVFIFLGVNDIVKEPEYSHAKVLDWICDIWQALVKISPESEFFLLEATPINNIATTDNSSIMALNDYLRENCPERLTFIDTWQDFVGKDGKLDLTLCTDGLHFNPKGYEVLTRKLTQYL</sequence>
<dbReference type="Gene3D" id="3.40.50.1110">
    <property type="entry name" value="SGNH hydrolase"/>
    <property type="match status" value="1"/>
</dbReference>
<reference evidence="2 3" key="1">
    <citation type="submission" date="2020-12" db="EMBL/GenBank/DDBJ databases">
        <title>ASc-MMNZ-VFA-070.</title>
        <authorList>
            <person name="Schryvers A."/>
            <person name="Mostafa Nazari M."/>
            <person name="Farshchi Andisi V."/>
            <person name="Timsit E."/>
            <person name="Walter Morck D."/>
        </authorList>
    </citation>
    <scope>NUCLEOTIDE SEQUENCE [LARGE SCALE GENOMIC DNA]</scope>
    <source>
        <strain evidence="2 3">ASc-MMNZ-VFA-070</strain>
    </source>
</reference>
<dbReference type="SUPFAM" id="SSF52266">
    <property type="entry name" value="SGNH hydrolase"/>
    <property type="match status" value="1"/>
</dbReference>
<dbReference type="InterPro" id="IPR036514">
    <property type="entry name" value="SGNH_hydro_sf"/>
</dbReference>
<evidence type="ECO:0000313" key="3">
    <source>
        <dbReference type="Proteomes" id="UP000595373"/>
    </source>
</evidence>
<organism evidence="2 3">
    <name type="scientific">Histophilus somni</name>
    <name type="common">Haemophilus somnus</name>
    <dbReference type="NCBI Taxonomy" id="731"/>
    <lineage>
        <taxon>Bacteria</taxon>
        <taxon>Pseudomonadati</taxon>
        <taxon>Pseudomonadota</taxon>
        <taxon>Gammaproteobacteria</taxon>
        <taxon>Pasteurellales</taxon>
        <taxon>Pasteurellaceae</taxon>
        <taxon>Histophilus</taxon>
    </lineage>
</organism>
<dbReference type="InterPro" id="IPR013830">
    <property type="entry name" value="SGNH_hydro"/>
</dbReference>
<evidence type="ECO:0000259" key="1">
    <source>
        <dbReference type="Pfam" id="PF13472"/>
    </source>
</evidence>
<accession>A0A9Q6YZM7</accession>
<dbReference type="Proteomes" id="UP000595373">
    <property type="component" value="Chromosome"/>
</dbReference>
<dbReference type="RefSeq" id="WP_075293761.1">
    <property type="nucleotide sequence ID" value="NZ_CP018802.1"/>
</dbReference>
<dbReference type="PANTHER" id="PTHR30383:SF29">
    <property type="entry name" value="SGNH HYDROLASE-TYPE ESTERASE DOMAIN-CONTAINING PROTEIN"/>
    <property type="match status" value="1"/>
</dbReference>
<name>A0A9Q6YZM7_HISSO</name>
<proteinExistence type="predicted"/>
<dbReference type="AlphaFoldDB" id="A0A9Q6YZM7"/>